<feature type="transmembrane region" description="Helical" evidence="8">
    <location>
        <begin position="417"/>
        <end position="436"/>
    </location>
</feature>
<keyword evidence="9" id="KW-0732">Signal</keyword>
<dbReference type="PANTHER" id="PTHR47797">
    <property type="entry name" value="DEHYDROGENASE, PUTATIVE (AFU_ORTHOLOGUE AFUA_8G05805)-RELATED"/>
    <property type="match status" value="1"/>
</dbReference>
<evidence type="ECO:0000256" key="7">
    <source>
        <dbReference type="SAM" id="MobiDB-lite"/>
    </source>
</evidence>
<feature type="transmembrane region" description="Helical" evidence="8">
    <location>
        <begin position="442"/>
        <end position="462"/>
    </location>
</feature>
<dbReference type="SUPFAM" id="SSF49344">
    <property type="entry name" value="CBD9-like"/>
    <property type="match status" value="1"/>
</dbReference>
<dbReference type="Gene3D" id="2.60.40.1210">
    <property type="entry name" value="Cellobiose dehydrogenase, cytochrome domain"/>
    <property type="match status" value="1"/>
</dbReference>
<dbReference type="VEuPathDB" id="FungiDB:PV10_09085"/>
<feature type="region of interest" description="Disordered" evidence="7">
    <location>
        <begin position="273"/>
        <end position="303"/>
    </location>
</feature>
<evidence type="ECO:0000259" key="10">
    <source>
        <dbReference type="SMART" id="SM00665"/>
    </source>
</evidence>
<dbReference type="AlphaFoldDB" id="A0A0D1Z2L2"/>
<keyword evidence="3 8" id="KW-0812">Transmembrane</keyword>
<proteinExistence type="predicted"/>
<dbReference type="RefSeq" id="XP_016219738.1">
    <property type="nucleotide sequence ID" value="XM_016374194.1"/>
</dbReference>
<name>A0A0D1Z2L2_EXOME</name>
<dbReference type="HOGENOM" id="CLU_031471_3_0_1"/>
<keyword evidence="12" id="KW-1185">Reference proteome</keyword>
<keyword evidence="5 8" id="KW-1133">Transmembrane helix</keyword>
<dbReference type="InterPro" id="IPR006593">
    <property type="entry name" value="Cyt_b561/ferric_Rdtase_TM"/>
</dbReference>
<organism evidence="11 12">
    <name type="scientific">Exophiala mesophila</name>
    <name type="common">Black yeast-like fungus</name>
    <dbReference type="NCBI Taxonomy" id="212818"/>
    <lineage>
        <taxon>Eukaryota</taxon>
        <taxon>Fungi</taxon>
        <taxon>Dikarya</taxon>
        <taxon>Ascomycota</taxon>
        <taxon>Pezizomycotina</taxon>
        <taxon>Eurotiomycetes</taxon>
        <taxon>Chaetothyriomycetidae</taxon>
        <taxon>Chaetothyriales</taxon>
        <taxon>Herpotrichiellaceae</taxon>
        <taxon>Exophiala</taxon>
    </lineage>
</organism>
<dbReference type="STRING" id="212818.A0A0D1Z2L2"/>
<evidence type="ECO:0000313" key="12">
    <source>
        <dbReference type="Proteomes" id="UP000054302"/>
    </source>
</evidence>
<evidence type="ECO:0000256" key="2">
    <source>
        <dbReference type="ARBA" id="ARBA00022448"/>
    </source>
</evidence>
<feature type="chain" id="PRO_5002252413" description="Cytochrome b561 domain-containing protein" evidence="9">
    <location>
        <begin position="23"/>
        <end position="534"/>
    </location>
</feature>
<sequence length="534" mass="59139">MKFSISTPAFITSLLFSTLISAYRPVQFVKHTGESGRADQAFSIVNYFNETTGHSDLYVRMWMFRYESEHHGWASLALGPRMYGALMFIIYGDPNSSADMTLSVRTADGHHPPRPATEMKDFYDEEIPEVHIISSRFHPYTGEYYSDSQKAKPSHLGIADFIVYGYQRWSATELEIMNTTTKQAMIWSSNFKQDFQGDFSVDRAIDMHQFGLGFGLLWVDLLNAATTYPFFGEILDTEGHKGVNEIGDPLPPTDEELTAGETIIAAQAAGGVGTGDAAAAPDKQSSSDTPQADDGNAVEEPVKSPKQWTIRSLMWHLHGGLMTLAFLVLYPLGVYFLRSPRATAFNFHWTVNSLGSVSVGISAIIGFWQSRSISITHQYVGILLVCGLAVQTVLGWRHHVVYLQISRRTWMGLVHVWLGRVILPVGMINVLTGLLLRHYGWLTIALTIAVATIEVVLLTLIVGRAQNRRPGATQKAPSAPTAEEAEEYFQLTGDDDDEELSDDEARADGGEGGAARKVKERADQAKRLARLDKV</sequence>
<dbReference type="OMA" id="KSFKYHW"/>
<comment type="subcellular location">
    <subcellularLocation>
        <location evidence="1">Membrane</location>
    </subcellularLocation>
</comment>
<dbReference type="PANTHER" id="PTHR47797:SF3">
    <property type="entry name" value="CYTOCHROME B561 DOMAIN-CONTAINING PROTEIN"/>
    <property type="match status" value="1"/>
</dbReference>
<evidence type="ECO:0000256" key="5">
    <source>
        <dbReference type="ARBA" id="ARBA00022989"/>
    </source>
</evidence>
<feature type="transmembrane region" description="Helical" evidence="8">
    <location>
        <begin position="349"/>
        <end position="369"/>
    </location>
</feature>
<dbReference type="EMBL" id="KN847526">
    <property type="protein sequence ID" value="KIV88164.1"/>
    <property type="molecule type" value="Genomic_DNA"/>
</dbReference>
<feature type="region of interest" description="Disordered" evidence="7">
    <location>
        <begin position="469"/>
        <end position="521"/>
    </location>
</feature>
<evidence type="ECO:0000256" key="8">
    <source>
        <dbReference type="SAM" id="Phobius"/>
    </source>
</evidence>
<dbReference type="SMART" id="SM00665">
    <property type="entry name" value="B561"/>
    <property type="match status" value="1"/>
</dbReference>
<dbReference type="GeneID" id="27326930"/>
<feature type="transmembrane region" description="Helical" evidence="8">
    <location>
        <begin position="313"/>
        <end position="337"/>
    </location>
</feature>
<evidence type="ECO:0000313" key="11">
    <source>
        <dbReference type="EMBL" id="KIV88164.1"/>
    </source>
</evidence>
<feature type="transmembrane region" description="Helical" evidence="8">
    <location>
        <begin position="375"/>
        <end position="396"/>
    </location>
</feature>
<keyword evidence="2" id="KW-0813">Transport</keyword>
<dbReference type="CDD" id="cd08760">
    <property type="entry name" value="Cyt_b561_FRRS1_like"/>
    <property type="match status" value="1"/>
</dbReference>
<evidence type="ECO:0000256" key="9">
    <source>
        <dbReference type="SAM" id="SignalP"/>
    </source>
</evidence>
<keyword evidence="6 8" id="KW-0472">Membrane</keyword>
<evidence type="ECO:0000256" key="4">
    <source>
        <dbReference type="ARBA" id="ARBA00022982"/>
    </source>
</evidence>
<evidence type="ECO:0000256" key="1">
    <source>
        <dbReference type="ARBA" id="ARBA00004370"/>
    </source>
</evidence>
<reference evidence="11 12" key="1">
    <citation type="submission" date="2015-01" db="EMBL/GenBank/DDBJ databases">
        <title>The Genome Sequence of Exophiala mesophila CBS40295.</title>
        <authorList>
            <consortium name="The Broad Institute Genomics Platform"/>
            <person name="Cuomo C."/>
            <person name="de Hoog S."/>
            <person name="Gorbushina A."/>
            <person name="Stielow B."/>
            <person name="Teixiera M."/>
            <person name="Abouelleil A."/>
            <person name="Chapman S.B."/>
            <person name="Priest M."/>
            <person name="Young S.K."/>
            <person name="Wortman J."/>
            <person name="Nusbaum C."/>
            <person name="Birren B."/>
        </authorList>
    </citation>
    <scope>NUCLEOTIDE SEQUENCE [LARGE SCALE GENOMIC DNA]</scope>
    <source>
        <strain evidence="11 12">CBS 40295</strain>
    </source>
</reference>
<feature type="domain" description="Cytochrome b561" evidence="10">
    <location>
        <begin position="317"/>
        <end position="434"/>
    </location>
</feature>
<dbReference type="Proteomes" id="UP000054302">
    <property type="component" value="Unassembled WGS sequence"/>
</dbReference>
<feature type="compositionally biased region" description="Acidic residues" evidence="7">
    <location>
        <begin position="483"/>
        <end position="502"/>
    </location>
</feature>
<protein>
    <recommendedName>
        <fullName evidence="10">Cytochrome b561 domain-containing protein</fullName>
    </recommendedName>
</protein>
<dbReference type="GO" id="GO:0016020">
    <property type="term" value="C:membrane"/>
    <property type="evidence" value="ECO:0007669"/>
    <property type="project" value="UniProtKB-SubCell"/>
</dbReference>
<keyword evidence="4" id="KW-0249">Electron transport</keyword>
<evidence type="ECO:0000256" key="6">
    <source>
        <dbReference type="ARBA" id="ARBA00023136"/>
    </source>
</evidence>
<accession>A0A0D1Z2L2</accession>
<feature type="signal peptide" evidence="9">
    <location>
        <begin position="1"/>
        <end position="22"/>
    </location>
</feature>
<evidence type="ECO:0000256" key="3">
    <source>
        <dbReference type="ARBA" id="ARBA00022692"/>
    </source>
</evidence>
<dbReference type="Gene3D" id="1.20.120.1770">
    <property type="match status" value="1"/>
</dbReference>
<gene>
    <name evidence="11" type="ORF">PV10_09085</name>
</gene>
<dbReference type="OrthoDB" id="19261at2759"/>